<dbReference type="PROSITE" id="PS50297">
    <property type="entry name" value="ANK_REP_REGION"/>
    <property type="match status" value="2"/>
</dbReference>
<name>A0A1Y2ENL3_9FUNG</name>
<sequence>MSSKISKEDSNTVSKISKEDSNTVSKISKEDSNTVSKIKNIIKAKDINQLKDIVKKIGLGNVNFNILNYAIEEDSPIDIIKWLIDEIQQEEIKNYENNLKKLSEKDLEFYKKMEKFNQSKKKFLAIPLVYAIKNNNLKIAELLVKEYTMDINFTDDTGNSPLMYSVKINSLPIIELLMNQGASLIYFDKTILGTAIESGEIDIINYFIEKGVDVNYIDKNKNTPLIYALQKKSFDIVKLLMENNADCNYKKDGNIQSVIFEKAIETGNKQIVEYLIEKKVPYKLNEKYGIDILEKAYKSSNAKYKFQNKILYNLEDEDNNTIILSQVNKGYLNEYIKKHNLYNKSIKVTEFSEPMVIKSVNDRIIRSYYLNKEEDLKDLSENNISYDQNFINYVISLIKKNNKSSILSLILKYKPYLLRYILQDQKIDINEKYDNEEYPLITAIMNDDIDSVIFLTLYGYSKKTNMNILSSKGVTPLILAYNLNNKNKKLIIDELIKYVDISQRDSKGNNILYYILDDIYLNYFDYDQRYEEFEKKIENNDFDEYDDEYYESDDSCMDIDDNELKECNNEEKDDNYNDNLYKKLVYDDIDVFYKDNTGIYFLTSIYKKSKYLYAYTLKINNTPLNKLEESPIVNIINDITGTFTISDKKNIIKSYIDRGCNVNFVDQKGFTPLVYAINMKATVEEKLSIIKLLIDNEADINFTIKDNGQTILEYSKKEEEIYNYLKINVKD</sequence>
<evidence type="ECO:0000256" key="3">
    <source>
        <dbReference type="PROSITE-ProRule" id="PRU00023"/>
    </source>
</evidence>
<dbReference type="InterPro" id="IPR036770">
    <property type="entry name" value="Ankyrin_rpt-contain_sf"/>
</dbReference>
<reference evidence="5 6" key="1">
    <citation type="submission" date="2016-08" db="EMBL/GenBank/DDBJ databases">
        <title>A Parts List for Fungal Cellulosomes Revealed by Comparative Genomics.</title>
        <authorList>
            <consortium name="DOE Joint Genome Institute"/>
            <person name="Haitjema C.H."/>
            <person name="Gilmore S.P."/>
            <person name="Henske J.K."/>
            <person name="Solomon K.V."/>
            <person name="De Groot R."/>
            <person name="Kuo A."/>
            <person name="Mondo S.J."/>
            <person name="Salamov A.A."/>
            <person name="Labutti K."/>
            <person name="Zhao Z."/>
            <person name="Chiniquy J."/>
            <person name="Barry K."/>
            <person name="Brewer H.M."/>
            <person name="Purvine S.O."/>
            <person name="Wright A.T."/>
            <person name="Boxma B."/>
            <person name="Van Alen T."/>
            <person name="Hackstein J.H."/>
            <person name="Baker S.E."/>
            <person name="Grigoriev I.V."/>
            <person name="O'Malley M.A."/>
        </authorList>
    </citation>
    <scope>NUCLEOTIDE SEQUENCE [LARGE SCALE GENOMIC DNA]</scope>
    <source>
        <strain evidence="5 6">G1</strain>
    </source>
</reference>
<comment type="caution">
    <text evidence="5">The sequence shown here is derived from an EMBL/GenBank/DDBJ whole genome shotgun (WGS) entry which is preliminary data.</text>
</comment>
<protein>
    <submittedName>
        <fullName evidence="5">Ankyrin</fullName>
    </submittedName>
</protein>
<dbReference type="Pfam" id="PF12796">
    <property type="entry name" value="Ank_2"/>
    <property type="match status" value="3"/>
</dbReference>
<evidence type="ECO:0000256" key="1">
    <source>
        <dbReference type="ARBA" id="ARBA00022737"/>
    </source>
</evidence>
<keyword evidence="2 3" id="KW-0040">ANK repeat</keyword>
<evidence type="ECO:0000256" key="2">
    <source>
        <dbReference type="ARBA" id="ARBA00023043"/>
    </source>
</evidence>
<dbReference type="Gene3D" id="1.25.40.20">
    <property type="entry name" value="Ankyrin repeat-containing domain"/>
    <property type="match status" value="4"/>
</dbReference>
<dbReference type="SMART" id="SM00248">
    <property type="entry name" value="ANK"/>
    <property type="match status" value="9"/>
</dbReference>
<gene>
    <name evidence="5" type="ORF">LY90DRAFT_636310</name>
</gene>
<keyword evidence="1" id="KW-0677">Repeat</keyword>
<dbReference type="EMBL" id="MCOG01000035">
    <property type="protein sequence ID" value="ORY73147.1"/>
    <property type="molecule type" value="Genomic_DNA"/>
</dbReference>
<dbReference type="PANTHER" id="PTHR24198:SF165">
    <property type="entry name" value="ANKYRIN REPEAT-CONTAINING PROTEIN-RELATED"/>
    <property type="match status" value="1"/>
</dbReference>
<feature type="repeat" description="ANK" evidence="3">
    <location>
        <begin position="187"/>
        <end position="219"/>
    </location>
</feature>
<feature type="region of interest" description="Disordered" evidence="4">
    <location>
        <begin position="1"/>
        <end position="26"/>
    </location>
</feature>
<organism evidence="5 6">
    <name type="scientific">Neocallimastix californiae</name>
    <dbReference type="NCBI Taxonomy" id="1754190"/>
    <lineage>
        <taxon>Eukaryota</taxon>
        <taxon>Fungi</taxon>
        <taxon>Fungi incertae sedis</taxon>
        <taxon>Chytridiomycota</taxon>
        <taxon>Chytridiomycota incertae sedis</taxon>
        <taxon>Neocallimastigomycetes</taxon>
        <taxon>Neocallimastigales</taxon>
        <taxon>Neocallimastigaceae</taxon>
        <taxon>Neocallimastix</taxon>
    </lineage>
</organism>
<dbReference type="PANTHER" id="PTHR24198">
    <property type="entry name" value="ANKYRIN REPEAT AND PROTEIN KINASE DOMAIN-CONTAINING PROTEIN"/>
    <property type="match status" value="1"/>
</dbReference>
<evidence type="ECO:0000313" key="5">
    <source>
        <dbReference type="EMBL" id="ORY73147.1"/>
    </source>
</evidence>
<evidence type="ECO:0000256" key="4">
    <source>
        <dbReference type="SAM" id="MobiDB-lite"/>
    </source>
</evidence>
<keyword evidence="6" id="KW-1185">Reference proteome</keyword>
<evidence type="ECO:0000313" key="6">
    <source>
        <dbReference type="Proteomes" id="UP000193920"/>
    </source>
</evidence>
<dbReference type="Proteomes" id="UP000193920">
    <property type="component" value="Unassembled WGS sequence"/>
</dbReference>
<accession>A0A1Y2ENL3</accession>
<dbReference type="OrthoDB" id="539213at2759"/>
<dbReference type="PROSITE" id="PS50088">
    <property type="entry name" value="ANK_REPEAT"/>
    <property type="match status" value="3"/>
</dbReference>
<feature type="repeat" description="ANK" evidence="3">
    <location>
        <begin position="220"/>
        <end position="252"/>
    </location>
</feature>
<feature type="repeat" description="ANK" evidence="3">
    <location>
        <begin position="157"/>
        <end position="189"/>
    </location>
</feature>
<dbReference type="AlphaFoldDB" id="A0A1Y2ENL3"/>
<dbReference type="SUPFAM" id="SSF48403">
    <property type="entry name" value="Ankyrin repeat"/>
    <property type="match status" value="2"/>
</dbReference>
<proteinExistence type="predicted"/>
<dbReference type="InterPro" id="IPR002110">
    <property type="entry name" value="Ankyrin_rpt"/>
</dbReference>
<dbReference type="STRING" id="1754190.A0A1Y2ENL3"/>